<keyword evidence="3" id="KW-1185">Reference proteome</keyword>
<sequence length="120" mass="13200">MSDLINDMSHATHGLTAQQRLDSMLGQLGQSPLPAPEKQAERGAAALPPTGNLSEPVLRINEVMRPYGIEFHLNDFDSRTVTKIVDRDSGDVIRQIPSEEVLRIAESLSELQGRLINLEA</sequence>
<dbReference type="Pfam" id="PF03646">
    <property type="entry name" value="FlaG"/>
    <property type="match status" value="1"/>
</dbReference>
<dbReference type="PANTHER" id="PTHR37166:SF1">
    <property type="entry name" value="PROTEIN FLAG"/>
    <property type="match status" value="1"/>
</dbReference>
<name>A0A1G9MHE6_9GAMM</name>
<feature type="region of interest" description="Disordered" evidence="1">
    <location>
        <begin position="23"/>
        <end position="53"/>
    </location>
</feature>
<evidence type="ECO:0000256" key="1">
    <source>
        <dbReference type="SAM" id="MobiDB-lite"/>
    </source>
</evidence>
<keyword evidence="2" id="KW-0282">Flagellum</keyword>
<evidence type="ECO:0000313" key="2">
    <source>
        <dbReference type="EMBL" id="SDL73698.1"/>
    </source>
</evidence>
<proteinExistence type="predicted"/>
<dbReference type="InterPro" id="IPR035924">
    <property type="entry name" value="FlaG-like_sf"/>
</dbReference>
<accession>A0A1G9MHE6</accession>
<keyword evidence="2" id="KW-0966">Cell projection</keyword>
<reference evidence="3" key="1">
    <citation type="submission" date="2016-10" db="EMBL/GenBank/DDBJ databases">
        <authorList>
            <person name="Varghese N."/>
            <person name="Submissions S."/>
        </authorList>
    </citation>
    <scope>NUCLEOTIDE SEQUENCE [LARGE SCALE GENOMIC DNA]</scope>
    <source>
        <strain evidence="3">AAP</strain>
    </source>
</reference>
<dbReference type="Proteomes" id="UP000199107">
    <property type="component" value="Unassembled WGS sequence"/>
</dbReference>
<dbReference type="EMBL" id="FNGH01000006">
    <property type="protein sequence ID" value="SDL73698.1"/>
    <property type="molecule type" value="Genomic_DNA"/>
</dbReference>
<organism evidence="2 3">
    <name type="scientific">Franzmannia pantelleriensis</name>
    <dbReference type="NCBI Taxonomy" id="48727"/>
    <lineage>
        <taxon>Bacteria</taxon>
        <taxon>Pseudomonadati</taxon>
        <taxon>Pseudomonadota</taxon>
        <taxon>Gammaproteobacteria</taxon>
        <taxon>Oceanospirillales</taxon>
        <taxon>Halomonadaceae</taxon>
        <taxon>Franzmannia</taxon>
    </lineage>
</organism>
<gene>
    <name evidence="2" type="ORF">SAMN05192555_106229</name>
</gene>
<dbReference type="STRING" id="48727.SAMN05192555_106229"/>
<dbReference type="SUPFAM" id="SSF160214">
    <property type="entry name" value="FlaG-like"/>
    <property type="match status" value="1"/>
</dbReference>
<evidence type="ECO:0000313" key="3">
    <source>
        <dbReference type="Proteomes" id="UP000199107"/>
    </source>
</evidence>
<protein>
    <submittedName>
        <fullName evidence="2">Flagellar protein FlaG</fullName>
    </submittedName>
</protein>
<dbReference type="OrthoDB" id="5741693at2"/>
<dbReference type="AlphaFoldDB" id="A0A1G9MHE6"/>
<dbReference type="Gene3D" id="3.30.160.170">
    <property type="entry name" value="FlaG-like"/>
    <property type="match status" value="1"/>
</dbReference>
<keyword evidence="2" id="KW-0969">Cilium</keyword>
<dbReference type="PANTHER" id="PTHR37166">
    <property type="entry name" value="PROTEIN FLAG"/>
    <property type="match status" value="1"/>
</dbReference>
<dbReference type="InterPro" id="IPR005186">
    <property type="entry name" value="FlaG"/>
</dbReference>
<dbReference type="RefSeq" id="WP_089658310.1">
    <property type="nucleotide sequence ID" value="NZ_FNGH01000006.1"/>
</dbReference>